<protein>
    <recommendedName>
        <fullName evidence="3">FBD domain-containing protein</fullName>
    </recommendedName>
</protein>
<evidence type="ECO:0000313" key="1">
    <source>
        <dbReference type="EMBL" id="TVU14405.1"/>
    </source>
</evidence>
<dbReference type="OrthoDB" id="1848700at2759"/>
<dbReference type="PANTHER" id="PTHR34223:SF98">
    <property type="entry name" value="OS04G0440901 PROTEIN"/>
    <property type="match status" value="1"/>
</dbReference>
<gene>
    <name evidence="1" type="ORF">EJB05_37870</name>
</gene>
<proteinExistence type="predicted"/>
<organism evidence="1 2">
    <name type="scientific">Eragrostis curvula</name>
    <name type="common">weeping love grass</name>
    <dbReference type="NCBI Taxonomy" id="38414"/>
    <lineage>
        <taxon>Eukaryota</taxon>
        <taxon>Viridiplantae</taxon>
        <taxon>Streptophyta</taxon>
        <taxon>Embryophyta</taxon>
        <taxon>Tracheophyta</taxon>
        <taxon>Spermatophyta</taxon>
        <taxon>Magnoliopsida</taxon>
        <taxon>Liliopsida</taxon>
        <taxon>Poales</taxon>
        <taxon>Poaceae</taxon>
        <taxon>PACMAD clade</taxon>
        <taxon>Chloridoideae</taxon>
        <taxon>Eragrostideae</taxon>
        <taxon>Eragrostidinae</taxon>
        <taxon>Eragrostis</taxon>
    </lineage>
</organism>
<feature type="non-terminal residue" evidence="1">
    <location>
        <position position="1"/>
    </location>
</feature>
<evidence type="ECO:0000313" key="2">
    <source>
        <dbReference type="Proteomes" id="UP000324897"/>
    </source>
</evidence>
<evidence type="ECO:0008006" key="3">
    <source>
        <dbReference type="Google" id="ProtNLM"/>
    </source>
</evidence>
<reference evidence="1 2" key="1">
    <citation type="journal article" date="2019" name="Sci. Rep.">
        <title>A high-quality genome of Eragrostis curvula grass provides insights into Poaceae evolution and supports new strategies to enhance forage quality.</title>
        <authorList>
            <person name="Carballo J."/>
            <person name="Santos B.A.C.M."/>
            <person name="Zappacosta D."/>
            <person name="Garbus I."/>
            <person name="Selva J.P."/>
            <person name="Gallo C.A."/>
            <person name="Diaz A."/>
            <person name="Albertini E."/>
            <person name="Caccamo M."/>
            <person name="Echenique V."/>
        </authorList>
    </citation>
    <scope>NUCLEOTIDE SEQUENCE [LARGE SCALE GENOMIC DNA]</scope>
    <source>
        <strain evidence="2">cv. Victoria</strain>
        <tissue evidence="1">Leaf</tissue>
    </source>
</reference>
<dbReference type="Gene3D" id="3.80.10.10">
    <property type="entry name" value="Ribonuclease Inhibitor"/>
    <property type="match status" value="1"/>
</dbReference>
<dbReference type="AlphaFoldDB" id="A0A5J9TSZ6"/>
<keyword evidence="2" id="KW-1185">Reference proteome</keyword>
<dbReference type="SUPFAM" id="SSF52047">
    <property type="entry name" value="RNI-like"/>
    <property type="match status" value="1"/>
</dbReference>
<sequence length="302" mass="34070">MLVLHNAPCLDVFRLKAKLVPDDSRRHVDAWIRRAIKDNPLVLQLSFWDYFKLPHLSASPCRRLKRLDLYGFSLDHSFAEQLHSWFPHLEDLILGGCCHGFSFIKSDKLKNLEIEECEYELEDVFVIRAPGLTSLRLRTPDCYRDGVSLDAGNSLMKASVDLPGVWSPRREVMLLGSLFSVTSLELEGFQPEAMLHEDFDQLPIFNNLKTLLLGTNRRLCDGEHKHYKAHGRFLQKSPNLEKLVLDVLGYGYSSHHVLPAGSTAASVESTAGRIASFSVLLLWSSETETGSDGFQCPENGQT</sequence>
<comment type="caution">
    <text evidence="1">The sequence shown here is derived from an EMBL/GenBank/DDBJ whole genome shotgun (WGS) entry which is preliminary data.</text>
</comment>
<dbReference type="EMBL" id="RWGY01000031">
    <property type="protein sequence ID" value="TVU14405.1"/>
    <property type="molecule type" value="Genomic_DNA"/>
</dbReference>
<accession>A0A5J9TSZ6</accession>
<dbReference type="InterPro" id="IPR053197">
    <property type="entry name" value="F-box_SCFL_complex_component"/>
</dbReference>
<dbReference type="InterPro" id="IPR032675">
    <property type="entry name" value="LRR_dom_sf"/>
</dbReference>
<dbReference type="Proteomes" id="UP000324897">
    <property type="component" value="Unassembled WGS sequence"/>
</dbReference>
<dbReference type="Gramene" id="TVU14405">
    <property type="protein sequence ID" value="TVU14405"/>
    <property type="gene ID" value="EJB05_37870"/>
</dbReference>
<dbReference type="PANTHER" id="PTHR34223">
    <property type="entry name" value="OS11G0201299 PROTEIN"/>
    <property type="match status" value="1"/>
</dbReference>
<name>A0A5J9TSZ6_9POAL</name>